<dbReference type="EMBL" id="OX597824">
    <property type="protein sequence ID" value="CAI9729766.1"/>
    <property type="molecule type" value="Genomic_DNA"/>
</dbReference>
<protein>
    <submittedName>
        <fullName evidence="2">Uncharacterized protein</fullName>
    </submittedName>
</protein>
<evidence type="ECO:0000313" key="2">
    <source>
        <dbReference type="EMBL" id="CAI9729766.1"/>
    </source>
</evidence>
<evidence type="ECO:0000256" key="1">
    <source>
        <dbReference type="SAM" id="MobiDB-lite"/>
    </source>
</evidence>
<reference evidence="2" key="1">
    <citation type="submission" date="2023-08" db="EMBL/GenBank/DDBJ databases">
        <authorList>
            <person name="Alioto T."/>
            <person name="Alioto T."/>
            <person name="Gomez Garrido J."/>
        </authorList>
    </citation>
    <scope>NUCLEOTIDE SEQUENCE</scope>
</reference>
<evidence type="ECO:0000313" key="3">
    <source>
        <dbReference type="Proteomes" id="UP001162480"/>
    </source>
</evidence>
<dbReference type="Proteomes" id="UP001162480">
    <property type="component" value="Chromosome 11"/>
</dbReference>
<organism evidence="2 3">
    <name type="scientific">Octopus vulgaris</name>
    <name type="common">Common octopus</name>
    <dbReference type="NCBI Taxonomy" id="6645"/>
    <lineage>
        <taxon>Eukaryota</taxon>
        <taxon>Metazoa</taxon>
        <taxon>Spiralia</taxon>
        <taxon>Lophotrochozoa</taxon>
        <taxon>Mollusca</taxon>
        <taxon>Cephalopoda</taxon>
        <taxon>Coleoidea</taxon>
        <taxon>Octopodiformes</taxon>
        <taxon>Octopoda</taxon>
        <taxon>Incirrata</taxon>
        <taxon>Octopodidae</taxon>
        <taxon>Octopus</taxon>
    </lineage>
</organism>
<feature type="region of interest" description="Disordered" evidence="1">
    <location>
        <begin position="297"/>
        <end position="331"/>
    </location>
</feature>
<accession>A0AA36B8D0</accession>
<sequence>MKSNENRGCQIPCADEDFYSDCSDSGGSCYRTPLNTPRNQHSQIRRQPSSDLNLVSMQCCDDSCCCCVASQRDRMILSPKYFHSQISVKELVKYFNCLQNRDSNIQTLTGRFSNRTMHSPNPSNWNTYTRNSNLTRECYKIQGNCGVGNEAGINLSENVKADEDRFRNVCVVRRKKKPPRQHGIQRTDVATADLNQKKQCYDCSPTKGECTMQGTEIFDTNNDDTLLCKNNTTADVSNCKVSSVTGGSNTKLSSTEDRYVSKEKRRVWGPSGARLRNVKNLSNVECNDTIFSWRNSKHKTYNDNNPKTDKESRDSKELIPSSGSSVMCASNGKYSSDKPHLALPKKHHRSKTMSIVVDINFGHSGERLGSIPMHFKADRKRNVLKQSISIPFI</sequence>
<keyword evidence="3" id="KW-1185">Reference proteome</keyword>
<gene>
    <name evidence="2" type="ORF">OCTVUL_1B017517</name>
</gene>
<dbReference type="AlphaFoldDB" id="A0AA36B8D0"/>
<feature type="compositionally biased region" description="Polar residues" evidence="1">
    <location>
        <begin position="321"/>
        <end position="331"/>
    </location>
</feature>
<name>A0AA36B8D0_OCTVU</name>
<feature type="compositionally biased region" description="Basic and acidic residues" evidence="1">
    <location>
        <begin position="306"/>
        <end position="317"/>
    </location>
</feature>
<proteinExistence type="predicted"/>